<proteinExistence type="predicted"/>
<gene>
    <name evidence="1" type="ORF">E5333_07460</name>
</gene>
<reference evidence="1 2" key="1">
    <citation type="submission" date="2019-04" db="EMBL/GenBank/DDBJ databases">
        <title>Microbes associate with the intestines of laboratory mice.</title>
        <authorList>
            <person name="Navarre W."/>
            <person name="Wong E."/>
            <person name="Huang K."/>
            <person name="Tropini C."/>
            <person name="Ng K."/>
            <person name="Yu B."/>
        </authorList>
    </citation>
    <scope>NUCLEOTIDE SEQUENCE [LARGE SCALE GENOMIC DNA]</scope>
    <source>
        <strain evidence="1 2">NM06_A21</strain>
    </source>
</reference>
<comment type="caution">
    <text evidence="1">The sequence shown here is derived from an EMBL/GenBank/DDBJ whole genome shotgun (WGS) entry which is preliminary data.</text>
</comment>
<dbReference type="EMBL" id="SRYD01000025">
    <property type="protein sequence ID" value="TGY74104.1"/>
    <property type="molecule type" value="Genomic_DNA"/>
</dbReference>
<sequence>MNQTTFSSPDSHPAKSVLSAIAEFLLGKKYYAVIINTRGTNRCEISSIIFPTLAAAEKHKNELSATFSYQWVETISFRSRNDYSSEIKRYNTQMK</sequence>
<evidence type="ECO:0000313" key="2">
    <source>
        <dbReference type="Proteomes" id="UP000306630"/>
    </source>
</evidence>
<evidence type="ECO:0000313" key="1">
    <source>
        <dbReference type="EMBL" id="TGY74104.1"/>
    </source>
</evidence>
<organism evidence="1 2">
    <name type="scientific">Muribaculum intestinale</name>
    <dbReference type="NCBI Taxonomy" id="1796646"/>
    <lineage>
        <taxon>Bacteria</taxon>
        <taxon>Pseudomonadati</taxon>
        <taxon>Bacteroidota</taxon>
        <taxon>Bacteroidia</taxon>
        <taxon>Bacteroidales</taxon>
        <taxon>Muribaculaceae</taxon>
        <taxon>Muribaculum</taxon>
    </lineage>
</organism>
<name>A0A4S2FXJ5_9BACT</name>
<dbReference type="Proteomes" id="UP000306630">
    <property type="component" value="Unassembled WGS sequence"/>
</dbReference>
<dbReference type="AlphaFoldDB" id="A0A4S2FXJ5"/>
<dbReference type="RefSeq" id="WP_135993224.1">
    <property type="nucleotide sequence ID" value="NZ_SRYD01000025.1"/>
</dbReference>
<protein>
    <submittedName>
        <fullName evidence="1">Uncharacterized protein</fullName>
    </submittedName>
</protein>
<accession>A0A4S2FXJ5</accession>